<evidence type="ECO:0000313" key="1">
    <source>
        <dbReference type="EMBL" id="JAD47328.1"/>
    </source>
</evidence>
<sequence>MRGGCGCWRRSCTRRRRGR</sequence>
<dbReference type="EMBL" id="GBRH01250567">
    <property type="protein sequence ID" value="JAD47328.1"/>
    <property type="molecule type" value="Transcribed_RNA"/>
</dbReference>
<reference evidence="1" key="1">
    <citation type="submission" date="2014-09" db="EMBL/GenBank/DDBJ databases">
        <authorList>
            <person name="Magalhaes I.L.F."/>
            <person name="Oliveira U."/>
            <person name="Santos F.R."/>
            <person name="Vidigal T.H.D.A."/>
            <person name="Brescovit A.D."/>
            <person name="Santos A.J."/>
        </authorList>
    </citation>
    <scope>NUCLEOTIDE SEQUENCE</scope>
    <source>
        <tissue evidence="1">Shoot tissue taken approximately 20 cm above the soil surface</tissue>
    </source>
</reference>
<dbReference type="AlphaFoldDB" id="A0A0A9ABL3"/>
<protein>
    <submittedName>
        <fullName evidence="1">Uncharacterized protein</fullName>
    </submittedName>
</protein>
<accession>A0A0A9ABL3</accession>
<name>A0A0A9ABL3_ARUDO</name>
<reference evidence="1" key="2">
    <citation type="journal article" date="2015" name="Data Brief">
        <title>Shoot transcriptome of the giant reed, Arundo donax.</title>
        <authorList>
            <person name="Barrero R.A."/>
            <person name="Guerrero F.D."/>
            <person name="Moolhuijzen P."/>
            <person name="Goolsby J.A."/>
            <person name="Tidwell J."/>
            <person name="Bellgard S.E."/>
            <person name="Bellgard M.I."/>
        </authorList>
    </citation>
    <scope>NUCLEOTIDE SEQUENCE</scope>
    <source>
        <tissue evidence="1">Shoot tissue taken approximately 20 cm above the soil surface</tissue>
    </source>
</reference>
<proteinExistence type="predicted"/>
<organism evidence="1">
    <name type="scientific">Arundo donax</name>
    <name type="common">Giant reed</name>
    <name type="synonym">Donax arundinaceus</name>
    <dbReference type="NCBI Taxonomy" id="35708"/>
    <lineage>
        <taxon>Eukaryota</taxon>
        <taxon>Viridiplantae</taxon>
        <taxon>Streptophyta</taxon>
        <taxon>Embryophyta</taxon>
        <taxon>Tracheophyta</taxon>
        <taxon>Spermatophyta</taxon>
        <taxon>Magnoliopsida</taxon>
        <taxon>Liliopsida</taxon>
        <taxon>Poales</taxon>
        <taxon>Poaceae</taxon>
        <taxon>PACMAD clade</taxon>
        <taxon>Arundinoideae</taxon>
        <taxon>Arundineae</taxon>
        <taxon>Arundo</taxon>
    </lineage>
</organism>